<dbReference type="InterPro" id="IPR050090">
    <property type="entry name" value="Tyrosine_recombinase_XerCD"/>
</dbReference>
<evidence type="ECO:0000313" key="8">
    <source>
        <dbReference type="Proteomes" id="UP001172788"/>
    </source>
</evidence>
<evidence type="ECO:0000313" key="6">
    <source>
        <dbReference type="EMBL" id="MDN4572000.1"/>
    </source>
</evidence>
<evidence type="ECO:0000256" key="1">
    <source>
        <dbReference type="ARBA" id="ARBA00004496"/>
    </source>
</evidence>
<dbReference type="InterPro" id="IPR013762">
    <property type="entry name" value="Integrase-like_cat_sf"/>
</dbReference>
<dbReference type="SUPFAM" id="SSF56349">
    <property type="entry name" value="DNA breaking-rejoining enzymes"/>
    <property type="match status" value="1"/>
</dbReference>
<protein>
    <submittedName>
        <fullName evidence="6">Integrase</fullName>
    </submittedName>
</protein>
<dbReference type="AlphaFoldDB" id="A0AAW7MH24"/>
<reference evidence="6" key="1">
    <citation type="submission" date="2018-04" db="EMBL/GenBank/DDBJ databases">
        <authorList>
            <person name="Jy Z."/>
        </authorList>
    </citation>
    <scope>NUCLEOTIDE SEQUENCE</scope>
    <source>
        <strain evidence="7">AS13</strain>
        <strain evidence="6">LA18</strain>
    </source>
</reference>
<dbReference type="Proteomes" id="UP001172788">
    <property type="component" value="Unassembled WGS sequence"/>
</dbReference>
<organism evidence="6 9">
    <name type="scientific">Pandoraea cepalis</name>
    <dbReference type="NCBI Taxonomy" id="2508294"/>
    <lineage>
        <taxon>Bacteria</taxon>
        <taxon>Pseudomonadati</taxon>
        <taxon>Pseudomonadota</taxon>
        <taxon>Betaproteobacteria</taxon>
        <taxon>Burkholderiales</taxon>
        <taxon>Burkholderiaceae</taxon>
        <taxon>Pandoraea</taxon>
    </lineage>
</organism>
<dbReference type="InterPro" id="IPR022169">
    <property type="entry name" value="DUF3701"/>
</dbReference>
<dbReference type="Gene3D" id="1.10.443.10">
    <property type="entry name" value="Intergrase catalytic core"/>
    <property type="match status" value="1"/>
</dbReference>
<dbReference type="GO" id="GO:0003677">
    <property type="term" value="F:DNA binding"/>
    <property type="evidence" value="ECO:0007669"/>
    <property type="project" value="UniProtKB-KW"/>
</dbReference>
<feature type="domain" description="Tyr recombinase" evidence="5">
    <location>
        <begin position="415"/>
        <end position="624"/>
    </location>
</feature>
<comment type="caution">
    <text evidence="6">The sequence shown here is derived from an EMBL/GenBank/DDBJ whole genome shotgun (WGS) entry which is preliminary data.</text>
</comment>
<dbReference type="EMBL" id="QAID01000021">
    <property type="protein sequence ID" value="MDN4576651.1"/>
    <property type="molecule type" value="Genomic_DNA"/>
</dbReference>
<dbReference type="PANTHER" id="PTHR30349">
    <property type="entry name" value="PHAGE INTEGRASE-RELATED"/>
    <property type="match status" value="1"/>
</dbReference>
<dbReference type="CDD" id="cd00397">
    <property type="entry name" value="DNA_BRE_C"/>
    <property type="match status" value="1"/>
</dbReference>
<keyword evidence="3" id="KW-0238">DNA-binding</keyword>
<dbReference type="PANTHER" id="PTHR30349:SF77">
    <property type="entry name" value="TYROSINE RECOMBINASE XERC"/>
    <property type="match status" value="1"/>
</dbReference>
<evidence type="ECO:0000256" key="2">
    <source>
        <dbReference type="ARBA" id="ARBA00022908"/>
    </source>
</evidence>
<keyword evidence="2" id="KW-0229">DNA integration</keyword>
<keyword evidence="4" id="KW-0233">DNA recombination</keyword>
<dbReference type="Pfam" id="PF12482">
    <property type="entry name" value="DUF3701"/>
    <property type="match status" value="1"/>
</dbReference>
<dbReference type="Proteomes" id="UP001172791">
    <property type="component" value="Unassembled WGS sequence"/>
</dbReference>
<gene>
    <name evidence="6" type="ORF">DBA34_01780</name>
    <name evidence="7" type="ORF">DBB29_00695</name>
</gene>
<dbReference type="InterPro" id="IPR002104">
    <property type="entry name" value="Integrase_catalytic"/>
</dbReference>
<dbReference type="GO" id="GO:0005737">
    <property type="term" value="C:cytoplasm"/>
    <property type="evidence" value="ECO:0007669"/>
    <property type="project" value="UniProtKB-SubCell"/>
</dbReference>
<evidence type="ECO:0000256" key="3">
    <source>
        <dbReference type="ARBA" id="ARBA00023125"/>
    </source>
</evidence>
<dbReference type="Pfam" id="PF00589">
    <property type="entry name" value="Phage_integrase"/>
    <property type="match status" value="1"/>
</dbReference>
<dbReference type="Gene3D" id="1.10.150.130">
    <property type="match status" value="1"/>
</dbReference>
<evidence type="ECO:0000256" key="4">
    <source>
        <dbReference type="ARBA" id="ARBA00023172"/>
    </source>
</evidence>
<evidence type="ECO:0000313" key="7">
    <source>
        <dbReference type="EMBL" id="MDN4576651.1"/>
    </source>
</evidence>
<name>A0AAW7MH24_9BURK</name>
<proteinExistence type="predicted"/>
<comment type="subcellular location">
    <subcellularLocation>
        <location evidence="1">Cytoplasm</location>
    </subcellularLocation>
</comment>
<dbReference type="EMBL" id="QAIC01000024">
    <property type="protein sequence ID" value="MDN4572000.1"/>
    <property type="molecule type" value="Genomic_DNA"/>
</dbReference>
<dbReference type="InterPro" id="IPR010998">
    <property type="entry name" value="Integrase_recombinase_N"/>
</dbReference>
<dbReference type="PROSITE" id="PS51898">
    <property type="entry name" value="TYR_RECOMBINASE"/>
    <property type="match status" value="1"/>
</dbReference>
<accession>A0AAW7MH24</accession>
<dbReference type="GO" id="GO:0006310">
    <property type="term" value="P:DNA recombination"/>
    <property type="evidence" value="ECO:0007669"/>
    <property type="project" value="UniProtKB-KW"/>
</dbReference>
<evidence type="ECO:0000259" key="5">
    <source>
        <dbReference type="PROSITE" id="PS51898"/>
    </source>
</evidence>
<dbReference type="InterPro" id="IPR011010">
    <property type="entry name" value="DNA_brk_join_enz"/>
</dbReference>
<dbReference type="GO" id="GO:0015074">
    <property type="term" value="P:DNA integration"/>
    <property type="evidence" value="ECO:0007669"/>
    <property type="project" value="UniProtKB-KW"/>
</dbReference>
<keyword evidence="8" id="KW-1185">Reference proteome</keyword>
<evidence type="ECO:0000313" key="9">
    <source>
        <dbReference type="Proteomes" id="UP001172791"/>
    </source>
</evidence>
<sequence length="635" mass="71494">MNRDQTAAAVRPSKRMGAQHMAFFRGYLDGLPLDALARQYLNIEDDPRRTLTVLNWIRGELAAAARRTGDGTSARLFNIRPGTLNTPANTDATPSLEDFAALHDPTGFYSEAELLLEFENAFPKDRKSADARRSVRNDRLRKRLGDVLQRLERLLVVAPALDHDLAGWIDPAIARRLEHAGLLTVGDLISFMNAHGHRFYARLPRVGRVAADRLTAWLLANKESLGVDLTPLAIHSRREIAPVLAKQRPPARDVVPFEYLRPPAEIDGTYGRNRLPPDRCKIDAKNDYEAIRCWLALRRPESHTWRAYRKEAERLLLWALFAKNKALSDLTANDCAEYLSFLLAPWPAERWIGPRHVERWSPAWRPFAGPLMDSSRATANAILLSMFAWLEKQRYLDSNPMTGVPAIVPISESDDHGRSLTQAQWLYLLTFARTREASPVRAVFALLFAYGTGLRRAEIAAARVADLRSFARNEGMTDGWLLRVVGKRMRVRLVPMPTVVMNALSEYMESRGFGVSPSTWPPDASLLSPGASRRSSESLTPHAVSALYKAMFRRAADELRSTNPATAERLARASAHWMRHSHGSHSTAEGTNVTVVRENFGHVDIATTSRYITTERERRYEEVEAFLNKVLSNAR</sequence>